<dbReference type="GO" id="GO:0043565">
    <property type="term" value="F:sequence-specific DNA binding"/>
    <property type="evidence" value="ECO:0007669"/>
    <property type="project" value="TreeGrafter"/>
</dbReference>
<gene>
    <name evidence="6" type="primary">lyrS</name>
    <name evidence="6" type="ORF">AQPW35_42880</name>
</gene>
<dbReference type="InterPro" id="IPR005119">
    <property type="entry name" value="LysR_subst-bd"/>
</dbReference>
<dbReference type="InterPro" id="IPR036390">
    <property type="entry name" value="WH_DNA-bd_sf"/>
</dbReference>
<dbReference type="RefSeq" id="WP_137734922.1">
    <property type="nucleotide sequence ID" value="NZ_BJCL01000014.1"/>
</dbReference>
<dbReference type="PANTHER" id="PTHR30537:SF3">
    <property type="entry name" value="TRANSCRIPTIONAL REGULATORY PROTEIN"/>
    <property type="match status" value="1"/>
</dbReference>
<keyword evidence="3" id="KW-0238">DNA-binding</keyword>
<evidence type="ECO:0000256" key="1">
    <source>
        <dbReference type="ARBA" id="ARBA00009437"/>
    </source>
</evidence>
<dbReference type="GO" id="GO:0006351">
    <property type="term" value="P:DNA-templated transcription"/>
    <property type="evidence" value="ECO:0007669"/>
    <property type="project" value="TreeGrafter"/>
</dbReference>
<organism evidence="6 7">
    <name type="scientific">Pseudaquabacterium pictum</name>
    <dbReference type="NCBI Taxonomy" id="2315236"/>
    <lineage>
        <taxon>Bacteria</taxon>
        <taxon>Pseudomonadati</taxon>
        <taxon>Pseudomonadota</taxon>
        <taxon>Betaproteobacteria</taxon>
        <taxon>Burkholderiales</taxon>
        <taxon>Sphaerotilaceae</taxon>
        <taxon>Pseudaquabacterium</taxon>
    </lineage>
</organism>
<evidence type="ECO:0000259" key="5">
    <source>
        <dbReference type="PROSITE" id="PS50931"/>
    </source>
</evidence>
<dbReference type="EMBL" id="BJCL01000014">
    <property type="protein sequence ID" value="GCL65207.1"/>
    <property type="molecule type" value="Genomic_DNA"/>
</dbReference>
<name>A0A480AYL2_9BURK</name>
<dbReference type="PANTHER" id="PTHR30537">
    <property type="entry name" value="HTH-TYPE TRANSCRIPTIONAL REGULATOR"/>
    <property type="match status" value="1"/>
</dbReference>
<dbReference type="AlphaFoldDB" id="A0A480AYL2"/>
<comment type="caution">
    <text evidence="6">The sequence shown here is derived from an EMBL/GenBank/DDBJ whole genome shotgun (WGS) entry which is preliminary data.</text>
</comment>
<dbReference type="Gene3D" id="3.40.190.290">
    <property type="match status" value="1"/>
</dbReference>
<keyword evidence="7" id="KW-1185">Reference proteome</keyword>
<feature type="domain" description="HTH lysR-type" evidence="5">
    <location>
        <begin position="1"/>
        <end position="58"/>
    </location>
</feature>
<evidence type="ECO:0000256" key="2">
    <source>
        <dbReference type="ARBA" id="ARBA00023015"/>
    </source>
</evidence>
<dbReference type="InterPro" id="IPR058163">
    <property type="entry name" value="LysR-type_TF_proteobact-type"/>
</dbReference>
<dbReference type="Pfam" id="PF03466">
    <property type="entry name" value="LysR_substrate"/>
    <property type="match status" value="1"/>
</dbReference>
<evidence type="ECO:0000256" key="3">
    <source>
        <dbReference type="ARBA" id="ARBA00023125"/>
    </source>
</evidence>
<dbReference type="InterPro" id="IPR000847">
    <property type="entry name" value="LysR_HTH_N"/>
</dbReference>
<dbReference type="Pfam" id="PF00126">
    <property type="entry name" value="HTH_1"/>
    <property type="match status" value="1"/>
</dbReference>
<reference evidence="7" key="1">
    <citation type="submission" date="2019-03" db="EMBL/GenBank/DDBJ databases">
        <title>Aquabacterium pictum sp.nov., the first bacteriochlorophyll a-containing freshwater bacterium in the genus Aquabacterium of the class Betaproteobacteria.</title>
        <authorList>
            <person name="Hirose S."/>
            <person name="Tank M."/>
            <person name="Hara E."/>
            <person name="Tamaki H."/>
            <person name="Takaichi S."/>
            <person name="Haruta S."/>
            <person name="Hanada S."/>
        </authorList>
    </citation>
    <scope>NUCLEOTIDE SEQUENCE [LARGE SCALE GENOMIC DNA]</scope>
    <source>
        <strain evidence="7">W35</strain>
    </source>
</reference>
<dbReference type="PROSITE" id="PS50931">
    <property type="entry name" value="HTH_LYSR"/>
    <property type="match status" value="1"/>
</dbReference>
<dbReference type="GO" id="GO:0003700">
    <property type="term" value="F:DNA-binding transcription factor activity"/>
    <property type="evidence" value="ECO:0007669"/>
    <property type="project" value="InterPro"/>
</dbReference>
<dbReference type="SUPFAM" id="SSF46785">
    <property type="entry name" value="Winged helix' DNA-binding domain"/>
    <property type="match status" value="1"/>
</dbReference>
<evidence type="ECO:0000313" key="6">
    <source>
        <dbReference type="EMBL" id="GCL65207.1"/>
    </source>
</evidence>
<evidence type="ECO:0000256" key="4">
    <source>
        <dbReference type="ARBA" id="ARBA00023163"/>
    </source>
</evidence>
<proteinExistence type="inferred from homology"/>
<sequence length="301" mass="32362">MELSRMEAFCKVVQAGSFTAAAAVLGTDKARLSRTVAALERELGLRLLERSTRSLRVTDGGQAVYERALSILGATDELVQFARAQQATPSGTLRLSCGHDFALVAANRWITGYLQRWPQMAVDVDYSSRRIDLVHEGIDLALRVGALDDSRLSARLLGSLRYGLFASPAYLATAGVPLAPEQLRAHALLMFATGSGRTDWTLLPPEPGAAVQRIERRGGAPARVRANSISLLLQACLAGLGIARLPLHTVQAHAASLLVPVLPMWTPQPVPVHAVFPGHRFIAPKVRAFIDHAVEAFDAAA</sequence>
<dbReference type="Gene3D" id="1.10.10.10">
    <property type="entry name" value="Winged helix-like DNA-binding domain superfamily/Winged helix DNA-binding domain"/>
    <property type="match status" value="1"/>
</dbReference>
<dbReference type="Proteomes" id="UP000301751">
    <property type="component" value="Unassembled WGS sequence"/>
</dbReference>
<accession>A0A480AYL2</accession>
<evidence type="ECO:0000313" key="7">
    <source>
        <dbReference type="Proteomes" id="UP000301751"/>
    </source>
</evidence>
<dbReference type="InterPro" id="IPR036388">
    <property type="entry name" value="WH-like_DNA-bd_sf"/>
</dbReference>
<dbReference type="SUPFAM" id="SSF53850">
    <property type="entry name" value="Periplasmic binding protein-like II"/>
    <property type="match status" value="1"/>
</dbReference>
<dbReference type="CDD" id="cd08422">
    <property type="entry name" value="PBP2_CrgA_like"/>
    <property type="match status" value="1"/>
</dbReference>
<comment type="similarity">
    <text evidence="1">Belongs to the LysR transcriptional regulatory family.</text>
</comment>
<keyword evidence="4" id="KW-0804">Transcription</keyword>
<dbReference type="OrthoDB" id="9076738at2"/>
<keyword evidence="2" id="KW-0805">Transcription regulation</keyword>
<protein>
    <submittedName>
        <fullName evidence="6">LysR family transcriptional regulator</fullName>
    </submittedName>
</protein>
<dbReference type="FunFam" id="1.10.10.10:FF:000001">
    <property type="entry name" value="LysR family transcriptional regulator"/>
    <property type="match status" value="1"/>
</dbReference>